<sequence>MSLPCIEVAETPSTEAFLANPKDKSLVQPALDLLKNSKGIVKSYYGLQSEEEKHFYVYNVWERLQDHENLQADAVNYPILQQHCLKVMAGAPNVIHIQPAAEPYKALSAPTTELGFITIKPGVSKATVEAKTKELVANANKLPAEWGVISAVWGRVVEKDDTLALVIGWTSVEQHWKTVSTVPEVVAQLDDMRKVADIALTHSELSEWK</sequence>
<dbReference type="InParanoid" id="A0A165HDS7"/>
<dbReference type="Gene3D" id="3.30.70.100">
    <property type="match status" value="2"/>
</dbReference>
<dbReference type="RefSeq" id="XP_040769341.1">
    <property type="nucleotide sequence ID" value="XM_040907900.1"/>
</dbReference>
<evidence type="ECO:0000313" key="2">
    <source>
        <dbReference type="Proteomes" id="UP000076871"/>
    </source>
</evidence>
<evidence type="ECO:0008006" key="3">
    <source>
        <dbReference type="Google" id="ProtNLM"/>
    </source>
</evidence>
<dbReference type="Proteomes" id="UP000076871">
    <property type="component" value="Unassembled WGS sequence"/>
</dbReference>
<evidence type="ECO:0000313" key="1">
    <source>
        <dbReference type="EMBL" id="KZT11601.1"/>
    </source>
</evidence>
<reference evidence="1 2" key="1">
    <citation type="journal article" date="2016" name="Mol. Biol. Evol.">
        <title>Comparative Genomics of Early-Diverging Mushroom-Forming Fungi Provides Insights into the Origins of Lignocellulose Decay Capabilities.</title>
        <authorList>
            <person name="Nagy L.G."/>
            <person name="Riley R."/>
            <person name="Tritt A."/>
            <person name="Adam C."/>
            <person name="Daum C."/>
            <person name="Floudas D."/>
            <person name="Sun H."/>
            <person name="Yadav J.S."/>
            <person name="Pangilinan J."/>
            <person name="Larsson K.H."/>
            <person name="Matsuura K."/>
            <person name="Barry K."/>
            <person name="Labutti K."/>
            <person name="Kuo R."/>
            <person name="Ohm R.A."/>
            <person name="Bhattacharya S.S."/>
            <person name="Shirouzu T."/>
            <person name="Yoshinaga Y."/>
            <person name="Martin F.M."/>
            <person name="Grigoriev I.V."/>
            <person name="Hibbett D.S."/>
        </authorList>
    </citation>
    <scope>NUCLEOTIDE SEQUENCE [LARGE SCALE GENOMIC DNA]</scope>
    <source>
        <strain evidence="1 2">93-53</strain>
    </source>
</reference>
<name>A0A165HDS7_9APHY</name>
<accession>A0A165HDS7</accession>
<dbReference type="AlphaFoldDB" id="A0A165HDS7"/>
<gene>
    <name evidence="1" type="ORF">LAESUDRAFT_720850</name>
</gene>
<dbReference type="STRING" id="1314785.A0A165HDS7"/>
<dbReference type="EMBL" id="KV427607">
    <property type="protein sequence ID" value="KZT11601.1"/>
    <property type="molecule type" value="Genomic_DNA"/>
</dbReference>
<organism evidence="1 2">
    <name type="scientific">Laetiporus sulphureus 93-53</name>
    <dbReference type="NCBI Taxonomy" id="1314785"/>
    <lineage>
        <taxon>Eukaryota</taxon>
        <taxon>Fungi</taxon>
        <taxon>Dikarya</taxon>
        <taxon>Basidiomycota</taxon>
        <taxon>Agaricomycotina</taxon>
        <taxon>Agaricomycetes</taxon>
        <taxon>Polyporales</taxon>
        <taxon>Laetiporus</taxon>
    </lineage>
</organism>
<keyword evidence="2" id="KW-1185">Reference proteome</keyword>
<dbReference type="GeneID" id="63824929"/>
<dbReference type="OrthoDB" id="3830579at2759"/>
<protein>
    <recommendedName>
        <fullName evidence="3">ABM domain-containing protein</fullName>
    </recommendedName>
</protein>
<proteinExistence type="predicted"/>